<dbReference type="GO" id="GO:0016740">
    <property type="term" value="F:transferase activity"/>
    <property type="evidence" value="ECO:0007669"/>
    <property type="project" value="UniProtKB-KW"/>
</dbReference>
<evidence type="ECO:0000256" key="3">
    <source>
        <dbReference type="ARBA" id="ARBA00022692"/>
    </source>
</evidence>
<protein>
    <recommendedName>
        <fullName evidence="8">RING-type domain-containing protein</fullName>
    </recommendedName>
</protein>
<evidence type="ECO:0000256" key="7">
    <source>
        <dbReference type="ARBA" id="ARBA00023136"/>
    </source>
</evidence>
<keyword evidence="2" id="KW-0808">Transferase</keyword>
<dbReference type="EMBL" id="MN739468">
    <property type="protein sequence ID" value="QHT06414.1"/>
    <property type="molecule type" value="Genomic_DNA"/>
</dbReference>
<dbReference type="InterPro" id="IPR001841">
    <property type="entry name" value="Znf_RING"/>
</dbReference>
<evidence type="ECO:0000256" key="2">
    <source>
        <dbReference type="ARBA" id="ARBA00022679"/>
    </source>
</evidence>
<dbReference type="GO" id="GO:0046872">
    <property type="term" value="F:metal ion binding"/>
    <property type="evidence" value="ECO:0007669"/>
    <property type="project" value="UniProtKB-KW"/>
</dbReference>
<keyword evidence="7" id="KW-0472">Membrane</keyword>
<dbReference type="AlphaFoldDB" id="A0A6C0CRU1"/>
<feature type="domain" description="RING-type" evidence="8">
    <location>
        <begin position="73"/>
        <end position="116"/>
    </location>
</feature>
<keyword evidence="4" id="KW-0479">Metal-binding</keyword>
<organism evidence="9">
    <name type="scientific">viral metagenome</name>
    <dbReference type="NCBI Taxonomy" id="1070528"/>
    <lineage>
        <taxon>unclassified sequences</taxon>
        <taxon>metagenomes</taxon>
        <taxon>organismal metagenomes</taxon>
    </lineage>
</organism>
<reference evidence="9" key="1">
    <citation type="journal article" date="2020" name="Nature">
        <title>Giant virus diversity and host interactions through global metagenomics.</title>
        <authorList>
            <person name="Schulz F."/>
            <person name="Roux S."/>
            <person name="Paez-Espino D."/>
            <person name="Jungbluth S."/>
            <person name="Walsh D.A."/>
            <person name="Denef V.J."/>
            <person name="McMahon K.D."/>
            <person name="Konstantinidis K.T."/>
            <person name="Eloe-Fadrosh E.A."/>
            <person name="Kyrpides N.C."/>
            <person name="Woyke T."/>
        </authorList>
    </citation>
    <scope>NUCLEOTIDE SEQUENCE</scope>
    <source>
        <strain evidence="9">GVMAG-M-3300021425-30</strain>
    </source>
</reference>
<dbReference type="InterPro" id="IPR044602">
    <property type="entry name" value="ATL10/ATL72-79-like"/>
</dbReference>
<evidence type="ECO:0000256" key="5">
    <source>
        <dbReference type="ARBA" id="ARBA00022833"/>
    </source>
</evidence>
<evidence type="ECO:0000256" key="1">
    <source>
        <dbReference type="ARBA" id="ARBA00004167"/>
    </source>
</evidence>
<evidence type="ECO:0000256" key="4">
    <source>
        <dbReference type="ARBA" id="ARBA00022723"/>
    </source>
</evidence>
<keyword evidence="6" id="KW-1133">Transmembrane helix</keyword>
<dbReference type="GO" id="GO:0016567">
    <property type="term" value="P:protein ubiquitination"/>
    <property type="evidence" value="ECO:0007669"/>
    <property type="project" value="InterPro"/>
</dbReference>
<accession>A0A6C0CRU1</accession>
<keyword evidence="5" id="KW-0862">Zinc</keyword>
<dbReference type="PANTHER" id="PTHR46905:SF7">
    <property type="entry name" value="RING-H2 FINGER PROTEIN ATL78"/>
    <property type="match status" value="1"/>
</dbReference>
<sequence>MDHSGISNTNIARLFSIINDNYMSDGFSSFIQSNNILNSSLYDEAPIKNVASDKGKEQVKTVKYKKNCCSNNTCPILHIDFDDNEEIGVLPCNHGFNKEAIDRWISDEKAECPVCRFKLDSIEKKNTNAHNNEENNTDNNNSNISNIFSDIRDRTYAFDGHRNTVIYSHPFGPRIERVASIISEDDDHTDLMTALNRVHSYNRSNINGLNITQIYSSPIFNVIQNQFDDISVNLHNPSLD</sequence>
<evidence type="ECO:0000313" key="9">
    <source>
        <dbReference type="EMBL" id="QHT06414.1"/>
    </source>
</evidence>
<evidence type="ECO:0000256" key="6">
    <source>
        <dbReference type="ARBA" id="ARBA00022989"/>
    </source>
</evidence>
<evidence type="ECO:0000259" key="8">
    <source>
        <dbReference type="Pfam" id="PF13639"/>
    </source>
</evidence>
<comment type="subcellular location">
    <subcellularLocation>
        <location evidence="1">Membrane</location>
        <topology evidence="1">Single-pass membrane protein</topology>
    </subcellularLocation>
</comment>
<dbReference type="GO" id="GO:0016020">
    <property type="term" value="C:membrane"/>
    <property type="evidence" value="ECO:0007669"/>
    <property type="project" value="UniProtKB-SubCell"/>
</dbReference>
<proteinExistence type="predicted"/>
<keyword evidence="3" id="KW-0812">Transmembrane</keyword>
<name>A0A6C0CRU1_9ZZZZ</name>
<dbReference type="PANTHER" id="PTHR46905">
    <property type="entry name" value="RING-H2 FINGER PROTEIN ATL78"/>
    <property type="match status" value="1"/>
</dbReference>
<dbReference type="SUPFAM" id="SSF57850">
    <property type="entry name" value="RING/U-box"/>
    <property type="match status" value="1"/>
</dbReference>
<dbReference type="Gene3D" id="3.30.40.10">
    <property type="entry name" value="Zinc/RING finger domain, C3HC4 (zinc finger)"/>
    <property type="match status" value="1"/>
</dbReference>
<dbReference type="Pfam" id="PF13639">
    <property type="entry name" value="zf-RING_2"/>
    <property type="match status" value="1"/>
</dbReference>
<dbReference type="InterPro" id="IPR013083">
    <property type="entry name" value="Znf_RING/FYVE/PHD"/>
</dbReference>